<dbReference type="Proteomes" id="UP000199182">
    <property type="component" value="Unassembled WGS sequence"/>
</dbReference>
<keyword evidence="2" id="KW-1185">Reference proteome</keyword>
<proteinExistence type="predicted"/>
<dbReference type="AlphaFoldDB" id="A0A1H0BU69"/>
<sequence length="48" mass="5531">MQFGIEKLTTAHTFLCVPKFSSIVSIMQADIHTIIDFRCSIFRLITKK</sequence>
<organism evidence="1 2">
    <name type="scientific">Acetanaerobacterium elongatum</name>
    <dbReference type="NCBI Taxonomy" id="258515"/>
    <lineage>
        <taxon>Bacteria</taxon>
        <taxon>Bacillati</taxon>
        <taxon>Bacillota</taxon>
        <taxon>Clostridia</taxon>
        <taxon>Eubacteriales</taxon>
        <taxon>Oscillospiraceae</taxon>
        <taxon>Acetanaerobacterium</taxon>
    </lineage>
</organism>
<protein>
    <submittedName>
        <fullName evidence="1">Uncharacterized protein</fullName>
    </submittedName>
</protein>
<evidence type="ECO:0000313" key="2">
    <source>
        <dbReference type="Proteomes" id="UP000199182"/>
    </source>
</evidence>
<evidence type="ECO:0000313" key="1">
    <source>
        <dbReference type="EMBL" id="SDN49127.1"/>
    </source>
</evidence>
<dbReference type="EMBL" id="FNID01000020">
    <property type="protein sequence ID" value="SDN49127.1"/>
    <property type="molecule type" value="Genomic_DNA"/>
</dbReference>
<name>A0A1H0BU69_9FIRM</name>
<reference evidence="1 2" key="1">
    <citation type="submission" date="2016-10" db="EMBL/GenBank/DDBJ databases">
        <authorList>
            <person name="de Groot N.N."/>
        </authorList>
    </citation>
    <scope>NUCLEOTIDE SEQUENCE [LARGE SCALE GENOMIC DNA]</scope>
    <source>
        <strain evidence="1 2">CGMCC 1.5012</strain>
    </source>
</reference>
<accession>A0A1H0BU69</accession>
<gene>
    <name evidence="1" type="ORF">SAMN05192585_12060</name>
</gene>